<reference evidence="4" key="1">
    <citation type="submission" date="2021-05" db="EMBL/GenBank/DDBJ databases">
        <authorList>
            <person name="Pietrasiak N."/>
            <person name="Ward R."/>
            <person name="Stajich J.E."/>
            <person name="Kurbessoian T."/>
        </authorList>
    </citation>
    <scope>NUCLEOTIDE SEQUENCE</scope>
    <source>
        <strain evidence="4">CPER-KK1</strain>
    </source>
</reference>
<dbReference type="InterPro" id="IPR001360">
    <property type="entry name" value="Glyco_hydro_1"/>
</dbReference>
<sequence length="739" mass="82318">MNIEPITISPPEVWAGIECTVNRVGDQYFDQLERNGHATRLEDLDLFAELGVRAIRYPVLWERTAPNGLETADWSWADERLSRLRELGIRPIVGLVHHGSGPRHTSLIDPAFPEKLAEFARAVAQRYPWVDMYTPVNEPLTTARFSGLYGHWYPHGRDGLTFAHALLTECHATVLSMQAIREVNPAAQLVQTEDLGKTHSTPLLAYQAEFENERRWLSFDLLCGRLNRSSPIWTRLCELGVDEAELEWFLANPCPPDVLGINHYLTSERFLDERTERYPTWSHGGNGKHNYADVEAVRVCTEGPVGPRALLKETWERYGLPLAVTEVHLGCTREEQLRWLKEIWDGAVSLRHEGVDVRAVTAWSLLGAYDWNSLVTRADGFYEPGVFDLRSPQPRPTAIARMISDLAAGREPDHPLLDTPGWWQRPERLFYPSVSCRSNNKGKEQTLDFGKTEIKNPKSQRLLAIIGARGTLGKAFARLCELRGIGYRLLTRQEMDITDPTSVDAALTELNPWAVVNAAGYVRVDDAEREVDACLRANAEGPAILAASCARQGIPLLTFSSDLVFDGTCATPYIETDAVAPLNVYGRSKAEAEVRVLQAHPLALVIRTSAFFGPWDDYNFVTIALRQLAAGQTFVAAEDSVVSPTYVPDLVHTTLDLLIDGESGLWHIANKGAIAWAELARLAASTAGVDASLVEARPTRELGLTAPRPTYSVLGSERGVLLPSLDNAMSRYFDERQRV</sequence>
<accession>A0A951PKB9</accession>
<evidence type="ECO:0000313" key="4">
    <source>
        <dbReference type="EMBL" id="MBW4545298.1"/>
    </source>
</evidence>
<reference evidence="4" key="2">
    <citation type="journal article" date="2022" name="Microbiol. Resour. Announc.">
        <title>Metagenome Sequencing to Explore Phylogenomics of Terrestrial Cyanobacteria.</title>
        <authorList>
            <person name="Ward R.D."/>
            <person name="Stajich J.E."/>
            <person name="Johansen J.R."/>
            <person name="Huntemann M."/>
            <person name="Clum A."/>
            <person name="Foster B."/>
            <person name="Foster B."/>
            <person name="Roux S."/>
            <person name="Palaniappan K."/>
            <person name="Varghese N."/>
            <person name="Mukherjee S."/>
            <person name="Reddy T.B.K."/>
            <person name="Daum C."/>
            <person name="Copeland A."/>
            <person name="Chen I.A."/>
            <person name="Ivanova N.N."/>
            <person name="Kyrpides N.C."/>
            <person name="Shapiro N."/>
            <person name="Eloe-Fadrosh E.A."/>
            <person name="Pietrasiak N."/>
        </authorList>
    </citation>
    <scope>NUCLEOTIDE SEQUENCE</scope>
    <source>
        <strain evidence="4">CPER-KK1</strain>
    </source>
</reference>
<evidence type="ECO:0000256" key="2">
    <source>
        <dbReference type="RuleBase" id="RU364082"/>
    </source>
</evidence>
<dbReference type="EMBL" id="JAHHIF010000014">
    <property type="protein sequence ID" value="MBW4545298.1"/>
    <property type="molecule type" value="Genomic_DNA"/>
</dbReference>
<dbReference type="CDD" id="cd05254">
    <property type="entry name" value="dTDP_HR_like_SDR_e"/>
    <property type="match status" value="1"/>
</dbReference>
<feature type="domain" description="RmlD-like substrate binding" evidence="3">
    <location>
        <begin position="464"/>
        <end position="717"/>
    </location>
</feature>
<keyword evidence="2" id="KW-0560">Oxidoreductase</keyword>
<dbReference type="Gene3D" id="3.40.50.720">
    <property type="entry name" value="NAD(P)-binding Rossmann-like Domain"/>
    <property type="match status" value="1"/>
</dbReference>
<dbReference type="GO" id="GO:0004553">
    <property type="term" value="F:hydrolase activity, hydrolyzing O-glycosyl compounds"/>
    <property type="evidence" value="ECO:0007669"/>
    <property type="project" value="InterPro"/>
</dbReference>
<name>A0A951PKB9_9CYAN</name>
<comment type="pathway">
    <text evidence="2">Carbohydrate biosynthesis; dTDP-L-rhamnose biosynthesis.</text>
</comment>
<dbReference type="AlphaFoldDB" id="A0A951PKB9"/>
<dbReference type="SUPFAM" id="SSF51735">
    <property type="entry name" value="NAD(P)-binding Rossmann-fold domains"/>
    <property type="match status" value="1"/>
</dbReference>
<dbReference type="SUPFAM" id="SSF51445">
    <property type="entry name" value="(Trans)glycosidases"/>
    <property type="match status" value="1"/>
</dbReference>
<gene>
    <name evidence="4" type="ORF">KME25_12750</name>
</gene>
<dbReference type="Pfam" id="PF04321">
    <property type="entry name" value="RmlD_sub_bind"/>
    <property type="match status" value="1"/>
</dbReference>
<dbReference type="GO" id="GO:0005829">
    <property type="term" value="C:cytosol"/>
    <property type="evidence" value="ECO:0007669"/>
    <property type="project" value="TreeGrafter"/>
</dbReference>
<dbReference type="Gene3D" id="3.90.25.10">
    <property type="entry name" value="UDP-galactose 4-epimerase, domain 1"/>
    <property type="match status" value="1"/>
</dbReference>
<dbReference type="InterPro" id="IPR005913">
    <property type="entry name" value="dTDP_dehydrorham_reduct"/>
</dbReference>
<dbReference type="Proteomes" id="UP000753908">
    <property type="component" value="Unassembled WGS sequence"/>
</dbReference>
<dbReference type="GO" id="GO:0005975">
    <property type="term" value="P:carbohydrate metabolic process"/>
    <property type="evidence" value="ECO:0007669"/>
    <property type="project" value="InterPro"/>
</dbReference>
<dbReference type="Pfam" id="PF00232">
    <property type="entry name" value="Glyco_hydro_1"/>
    <property type="match status" value="1"/>
</dbReference>
<organism evidence="4 5">
    <name type="scientific">Symplocastrum torsivum CPER-KK1</name>
    <dbReference type="NCBI Taxonomy" id="450513"/>
    <lineage>
        <taxon>Bacteria</taxon>
        <taxon>Bacillati</taxon>
        <taxon>Cyanobacteriota</taxon>
        <taxon>Cyanophyceae</taxon>
        <taxon>Oscillatoriophycideae</taxon>
        <taxon>Oscillatoriales</taxon>
        <taxon>Microcoleaceae</taxon>
        <taxon>Symplocastrum</taxon>
    </lineage>
</organism>
<proteinExistence type="inferred from homology"/>
<evidence type="ECO:0000259" key="3">
    <source>
        <dbReference type="Pfam" id="PF04321"/>
    </source>
</evidence>
<evidence type="ECO:0000313" key="5">
    <source>
        <dbReference type="Proteomes" id="UP000753908"/>
    </source>
</evidence>
<dbReference type="InterPro" id="IPR036291">
    <property type="entry name" value="NAD(P)-bd_dom_sf"/>
</dbReference>
<dbReference type="GO" id="GO:0019305">
    <property type="term" value="P:dTDP-rhamnose biosynthetic process"/>
    <property type="evidence" value="ECO:0007669"/>
    <property type="project" value="TreeGrafter"/>
</dbReference>
<comment type="similarity">
    <text evidence="1 2">Belongs to the dTDP-4-dehydrorhamnose reductase family.</text>
</comment>
<keyword evidence="2" id="KW-0521">NADP</keyword>
<dbReference type="InterPro" id="IPR029903">
    <property type="entry name" value="RmlD-like-bd"/>
</dbReference>
<dbReference type="InterPro" id="IPR017853">
    <property type="entry name" value="GH"/>
</dbReference>
<dbReference type="GO" id="GO:0008831">
    <property type="term" value="F:dTDP-4-dehydrorhamnose reductase activity"/>
    <property type="evidence" value="ECO:0007669"/>
    <property type="project" value="UniProtKB-EC"/>
</dbReference>
<protein>
    <recommendedName>
        <fullName evidence="2">dTDP-4-dehydrorhamnose reductase</fullName>
        <ecNumber evidence="2">1.1.1.133</ecNumber>
    </recommendedName>
</protein>
<dbReference type="PANTHER" id="PTHR10491:SF4">
    <property type="entry name" value="METHIONINE ADENOSYLTRANSFERASE 2 SUBUNIT BETA"/>
    <property type="match status" value="1"/>
</dbReference>
<dbReference type="PANTHER" id="PTHR10491">
    <property type="entry name" value="DTDP-4-DEHYDRORHAMNOSE REDUCTASE"/>
    <property type="match status" value="1"/>
</dbReference>
<dbReference type="Gene3D" id="3.20.20.80">
    <property type="entry name" value="Glycosidases"/>
    <property type="match status" value="1"/>
</dbReference>
<comment type="function">
    <text evidence="2">Catalyzes the reduction of dTDP-6-deoxy-L-lyxo-4-hexulose to yield dTDP-L-rhamnose.</text>
</comment>
<evidence type="ECO:0000256" key="1">
    <source>
        <dbReference type="ARBA" id="ARBA00010944"/>
    </source>
</evidence>
<comment type="caution">
    <text evidence="4">The sequence shown here is derived from an EMBL/GenBank/DDBJ whole genome shotgun (WGS) entry which is preliminary data.</text>
</comment>
<dbReference type="EC" id="1.1.1.133" evidence="2"/>